<keyword evidence="8" id="KW-1185">Reference proteome</keyword>
<evidence type="ECO:0000259" key="6">
    <source>
        <dbReference type="Pfam" id="PF08281"/>
    </source>
</evidence>
<protein>
    <submittedName>
        <fullName evidence="7">RNA polymerase sigma-70 factor (ECF subfamily)</fullName>
    </submittedName>
</protein>
<gene>
    <name evidence="7" type="ORF">J2S07_001848</name>
</gene>
<dbReference type="Proteomes" id="UP001231362">
    <property type="component" value="Unassembled WGS sequence"/>
</dbReference>
<dbReference type="InterPro" id="IPR013249">
    <property type="entry name" value="RNA_pol_sigma70_r4_t2"/>
</dbReference>
<dbReference type="InterPro" id="IPR039425">
    <property type="entry name" value="RNA_pol_sigma-70-like"/>
</dbReference>
<accession>A0ABT9V3M3</accession>
<evidence type="ECO:0000256" key="2">
    <source>
        <dbReference type="ARBA" id="ARBA00023015"/>
    </source>
</evidence>
<dbReference type="PANTHER" id="PTHR43133:SF60">
    <property type="entry name" value="RNA POLYMERASE SIGMA FACTOR SIGV"/>
    <property type="match status" value="1"/>
</dbReference>
<name>A0ABT9V3M3_9BACL</name>
<comment type="caution">
    <text evidence="7">The sequence shown here is derived from an EMBL/GenBank/DDBJ whole genome shotgun (WGS) entry which is preliminary data.</text>
</comment>
<keyword evidence="3" id="KW-0731">Sigma factor</keyword>
<feature type="domain" description="RNA polymerase sigma-70 region 2" evidence="5">
    <location>
        <begin position="17"/>
        <end position="82"/>
    </location>
</feature>
<evidence type="ECO:0000256" key="3">
    <source>
        <dbReference type="ARBA" id="ARBA00023082"/>
    </source>
</evidence>
<sequence>MTKQIENQLENIFEEWVQENGQSLLNYIYKLVQHKQLSEDLYQEVLISSYLALPTFENRSNLKSWIYKIAINKCKDYWRKQKTVQKFWEEKVYFYESSSSIPLPEEAVINKCSEEEMIETINELPDIYREPLLLFYYKDQTLGEISETKKIPISTVKTRMRRAKVQLKERAEELVAL</sequence>
<evidence type="ECO:0000256" key="1">
    <source>
        <dbReference type="ARBA" id="ARBA00010641"/>
    </source>
</evidence>
<proteinExistence type="inferred from homology"/>
<reference evidence="7 8" key="1">
    <citation type="submission" date="2023-07" db="EMBL/GenBank/DDBJ databases">
        <title>Genomic Encyclopedia of Type Strains, Phase IV (KMG-IV): sequencing the most valuable type-strain genomes for metagenomic binning, comparative biology and taxonomic classification.</title>
        <authorList>
            <person name="Goeker M."/>
        </authorList>
    </citation>
    <scope>NUCLEOTIDE SEQUENCE [LARGE SCALE GENOMIC DNA]</scope>
    <source>
        <strain evidence="7 8">DSM 23948</strain>
    </source>
</reference>
<dbReference type="Gene3D" id="1.10.1740.10">
    <property type="match status" value="1"/>
</dbReference>
<dbReference type="SUPFAM" id="SSF88946">
    <property type="entry name" value="Sigma2 domain of RNA polymerase sigma factors"/>
    <property type="match status" value="1"/>
</dbReference>
<dbReference type="InterPro" id="IPR036388">
    <property type="entry name" value="WH-like_DNA-bd_sf"/>
</dbReference>
<dbReference type="InterPro" id="IPR013325">
    <property type="entry name" value="RNA_pol_sigma_r2"/>
</dbReference>
<organism evidence="7 8">
    <name type="scientific">Anoxybacillus andreesenii</name>
    <dbReference type="NCBI Taxonomy" id="1325932"/>
    <lineage>
        <taxon>Bacteria</taxon>
        <taxon>Bacillati</taxon>
        <taxon>Bacillota</taxon>
        <taxon>Bacilli</taxon>
        <taxon>Bacillales</taxon>
        <taxon>Anoxybacillaceae</taxon>
        <taxon>Anoxybacillus</taxon>
    </lineage>
</organism>
<dbReference type="Pfam" id="PF04542">
    <property type="entry name" value="Sigma70_r2"/>
    <property type="match status" value="1"/>
</dbReference>
<dbReference type="SUPFAM" id="SSF88659">
    <property type="entry name" value="Sigma3 and sigma4 domains of RNA polymerase sigma factors"/>
    <property type="match status" value="1"/>
</dbReference>
<dbReference type="EMBL" id="JAUSTU010000007">
    <property type="protein sequence ID" value="MDQ0155543.1"/>
    <property type="molecule type" value="Genomic_DNA"/>
</dbReference>
<dbReference type="RefSeq" id="WP_307150108.1">
    <property type="nucleotide sequence ID" value="NZ_JAUSTU010000007.1"/>
</dbReference>
<dbReference type="NCBIfam" id="TIGR02937">
    <property type="entry name" value="sigma70-ECF"/>
    <property type="match status" value="1"/>
</dbReference>
<dbReference type="PANTHER" id="PTHR43133">
    <property type="entry name" value="RNA POLYMERASE ECF-TYPE SIGMA FACTO"/>
    <property type="match status" value="1"/>
</dbReference>
<keyword evidence="2" id="KW-0805">Transcription regulation</keyword>
<evidence type="ECO:0000256" key="4">
    <source>
        <dbReference type="ARBA" id="ARBA00023163"/>
    </source>
</evidence>
<comment type="similarity">
    <text evidence="1">Belongs to the sigma-70 factor family. ECF subfamily.</text>
</comment>
<evidence type="ECO:0000259" key="5">
    <source>
        <dbReference type="Pfam" id="PF04542"/>
    </source>
</evidence>
<dbReference type="InterPro" id="IPR013324">
    <property type="entry name" value="RNA_pol_sigma_r3/r4-like"/>
</dbReference>
<dbReference type="InterPro" id="IPR007627">
    <property type="entry name" value="RNA_pol_sigma70_r2"/>
</dbReference>
<feature type="domain" description="RNA polymerase sigma factor 70 region 4 type 2" evidence="6">
    <location>
        <begin position="115"/>
        <end position="167"/>
    </location>
</feature>
<dbReference type="Gene3D" id="1.10.10.10">
    <property type="entry name" value="Winged helix-like DNA-binding domain superfamily/Winged helix DNA-binding domain"/>
    <property type="match status" value="1"/>
</dbReference>
<dbReference type="Pfam" id="PF08281">
    <property type="entry name" value="Sigma70_r4_2"/>
    <property type="match status" value="1"/>
</dbReference>
<dbReference type="InterPro" id="IPR014284">
    <property type="entry name" value="RNA_pol_sigma-70_dom"/>
</dbReference>
<evidence type="ECO:0000313" key="7">
    <source>
        <dbReference type="EMBL" id="MDQ0155543.1"/>
    </source>
</evidence>
<dbReference type="CDD" id="cd06171">
    <property type="entry name" value="Sigma70_r4"/>
    <property type="match status" value="1"/>
</dbReference>
<evidence type="ECO:0000313" key="8">
    <source>
        <dbReference type="Proteomes" id="UP001231362"/>
    </source>
</evidence>
<keyword evidence="4" id="KW-0804">Transcription</keyword>